<name>A0A821PLJ8_9BILA</name>
<evidence type="ECO:0000259" key="1">
    <source>
        <dbReference type="Pfam" id="PF26171"/>
    </source>
</evidence>
<dbReference type="AlphaFoldDB" id="A0A821PLJ8"/>
<dbReference type="EMBL" id="CAJOBR010005051">
    <property type="protein sequence ID" value="CAF4805158.1"/>
    <property type="molecule type" value="Genomic_DNA"/>
</dbReference>
<organism evidence="2 3">
    <name type="scientific">Rotaria socialis</name>
    <dbReference type="NCBI Taxonomy" id="392032"/>
    <lineage>
        <taxon>Eukaryota</taxon>
        <taxon>Metazoa</taxon>
        <taxon>Spiralia</taxon>
        <taxon>Gnathifera</taxon>
        <taxon>Rotifera</taxon>
        <taxon>Eurotatoria</taxon>
        <taxon>Bdelloidea</taxon>
        <taxon>Philodinida</taxon>
        <taxon>Philodinidae</taxon>
        <taxon>Rotaria</taxon>
    </lineage>
</organism>
<proteinExistence type="predicted"/>
<dbReference type="Pfam" id="PF26171">
    <property type="entry name" value="Mu_AP3"/>
    <property type="match status" value="1"/>
</dbReference>
<dbReference type="InterPro" id="IPR058898">
    <property type="entry name" value="Mu_AP3"/>
</dbReference>
<comment type="caution">
    <text evidence="2">The sequence shown here is derived from an EMBL/GenBank/DDBJ whole genome shotgun (WGS) entry which is preliminary data.</text>
</comment>
<reference evidence="2" key="1">
    <citation type="submission" date="2021-02" db="EMBL/GenBank/DDBJ databases">
        <authorList>
            <person name="Nowell W R."/>
        </authorList>
    </citation>
    <scope>NUCLEOTIDE SEQUENCE</scope>
</reference>
<sequence length="151" mass="16678">YFGITAISFPQKLKATLTYSINKPTNETQTDKIEFKIDLPCSQYLRKKSLDSDGFADLMSSGTLTIQSHVSISSSSQDFSSIIRAICQSYQLTVVDQINSAASLYSETILGHPIALLFKSTNPQNGISIDGKSTETHFLSNLLEELKNFVE</sequence>
<evidence type="ECO:0000313" key="2">
    <source>
        <dbReference type="EMBL" id="CAF4805158.1"/>
    </source>
</evidence>
<protein>
    <recommendedName>
        <fullName evidence="1">AP-3 complex subunit delta Mu C-terminal domain-containing protein</fullName>
    </recommendedName>
</protein>
<feature type="domain" description="AP-3 complex subunit delta Mu C-terminal" evidence="1">
    <location>
        <begin position="42"/>
        <end position="150"/>
    </location>
</feature>
<gene>
    <name evidence="2" type="ORF">QYT958_LOCUS24120</name>
</gene>
<accession>A0A821PLJ8</accession>
<dbReference type="Proteomes" id="UP000663848">
    <property type="component" value="Unassembled WGS sequence"/>
</dbReference>
<evidence type="ECO:0000313" key="3">
    <source>
        <dbReference type="Proteomes" id="UP000663848"/>
    </source>
</evidence>
<feature type="non-terminal residue" evidence="2">
    <location>
        <position position="151"/>
    </location>
</feature>